<dbReference type="AlphaFoldDB" id="A0A9Q0YG22"/>
<feature type="compositionally biased region" description="Polar residues" evidence="1">
    <location>
        <begin position="176"/>
        <end position="195"/>
    </location>
</feature>
<feature type="region of interest" description="Disordered" evidence="1">
    <location>
        <begin position="280"/>
        <end position="300"/>
    </location>
</feature>
<protein>
    <submittedName>
        <fullName evidence="2">Uncharacterized protein</fullName>
    </submittedName>
</protein>
<dbReference type="Proteomes" id="UP001152320">
    <property type="component" value="Chromosome 21"/>
</dbReference>
<reference evidence="2" key="1">
    <citation type="submission" date="2021-10" db="EMBL/GenBank/DDBJ databases">
        <title>Tropical sea cucumber genome reveals ecological adaptation and Cuvierian tubules defense mechanism.</title>
        <authorList>
            <person name="Chen T."/>
        </authorList>
    </citation>
    <scope>NUCLEOTIDE SEQUENCE</scope>
    <source>
        <strain evidence="2">Nanhai2018</strain>
        <tissue evidence="2">Muscle</tissue>
    </source>
</reference>
<feature type="compositionally biased region" description="Basic and acidic residues" evidence="1">
    <location>
        <begin position="289"/>
        <end position="300"/>
    </location>
</feature>
<keyword evidence="3" id="KW-1185">Reference proteome</keyword>
<dbReference type="OrthoDB" id="10582998at2759"/>
<evidence type="ECO:0000256" key="1">
    <source>
        <dbReference type="SAM" id="MobiDB-lite"/>
    </source>
</evidence>
<dbReference type="EMBL" id="JAIZAY010000021">
    <property type="protein sequence ID" value="KAJ8021988.1"/>
    <property type="molecule type" value="Genomic_DNA"/>
</dbReference>
<name>A0A9Q0YG22_HOLLE</name>
<feature type="region of interest" description="Disordered" evidence="1">
    <location>
        <begin position="502"/>
        <end position="540"/>
    </location>
</feature>
<sequence length="552" mass="61393">MDTIIMMLEVACIPVDIGMDGSIKIPIKALLRVYSLNIPVSAIITGIREKKLSLACGKAHCLDAVEGNIASNRNSVMDIYEDDETLEEFSFLWQEQNDSLQNLVAPDRLQHPEHAFVGLENIAEHKSLAGSADDLSSSTDSSDDEDDLFLGPMTNGRSTEHGGSLIEEEGAGYMRGNSSRGYRLPSPNTTHVDGNQSVEKQGKFADCKLKNVGHENYETKLDVFAERSRLSLAMEELGSDLMGIIRNLSTTESNMEPVHDKYCECDLCLVHSCRCDSSASASGNYYHPSAKDGQSRGYTDENRNWNKIYESKETVIGDDNISNNTFTMSSTDTLLSDQGLETDSKNIQFPEESRELKEPELYGLPDKSMSSEDVVSMQLEAERVAQEHNIRKQISEKYGVTLRDRSKNKKASVFSMRFKSKEQVNGNSLSKNLDHFLSDVNESHYNELVRSVSNQAVCGSANDIKRQSSYEGVASKGRPSSKYGTLGRWKRFTTGAFLSKSMPDITSKTDHGKGCSPQEQKDLKNKGDYANGRSATNNGEEKKPKVFFFWKI</sequence>
<evidence type="ECO:0000313" key="3">
    <source>
        <dbReference type="Proteomes" id="UP001152320"/>
    </source>
</evidence>
<gene>
    <name evidence="2" type="ORF">HOLleu_39348</name>
</gene>
<accession>A0A9Q0YG22</accession>
<feature type="region of interest" description="Disordered" evidence="1">
    <location>
        <begin position="174"/>
        <end position="195"/>
    </location>
</feature>
<organism evidence="2 3">
    <name type="scientific">Holothuria leucospilota</name>
    <name type="common">Black long sea cucumber</name>
    <name type="synonym">Mertensiothuria leucospilota</name>
    <dbReference type="NCBI Taxonomy" id="206669"/>
    <lineage>
        <taxon>Eukaryota</taxon>
        <taxon>Metazoa</taxon>
        <taxon>Echinodermata</taxon>
        <taxon>Eleutherozoa</taxon>
        <taxon>Echinozoa</taxon>
        <taxon>Holothuroidea</taxon>
        <taxon>Aspidochirotacea</taxon>
        <taxon>Aspidochirotida</taxon>
        <taxon>Holothuriidae</taxon>
        <taxon>Holothuria</taxon>
    </lineage>
</organism>
<feature type="compositionally biased region" description="Basic and acidic residues" evidence="1">
    <location>
        <begin position="507"/>
        <end position="527"/>
    </location>
</feature>
<proteinExistence type="predicted"/>
<evidence type="ECO:0000313" key="2">
    <source>
        <dbReference type="EMBL" id="KAJ8021988.1"/>
    </source>
</evidence>
<comment type="caution">
    <text evidence="2">The sequence shown here is derived from an EMBL/GenBank/DDBJ whole genome shotgun (WGS) entry which is preliminary data.</text>
</comment>